<dbReference type="Proteomes" id="UP000297245">
    <property type="component" value="Unassembled WGS sequence"/>
</dbReference>
<evidence type="ECO:0000313" key="2">
    <source>
        <dbReference type="Proteomes" id="UP000297245"/>
    </source>
</evidence>
<evidence type="ECO:0000313" key="1">
    <source>
        <dbReference type="EMBL" id="THV06901.1"/>
    </source>
</evidence>
<keyword evidence="2" id="KW-1185">Reference proteome</keyword>
<dbReference type="EMBL" id="ML179040">
    <property type="protein sequence ID" value="THV06901.1"/>
    <property type="molecule type" value="Genomic_DNA"/>
</dbReference>
<organism evidence="1 2">
    <name type="scientific">Dendrothele bispora (strain CBS 962.96)</name>
    <dbReference type="NCBI Taxonomy" id="1314807"/>
    <lineage>
        <taxon>Eukaryota</taxon>
        <taxon>Fungi</taxon>
        <taxon>Dikarya</taxon>
        <taxon>Basidiomycota</taxon>
        <taxon>Agaricomycotina</taxon>
        <taxon>Agaricomycetes</taxon>
        <taxon>Agaricomycetidae</taxon>
        <taxon>Agaricales</taxon>
        <taxon>Agaricales incertae sedis</taxon>
        <taxon>Dendrothele</taxon>
    </lineage>
</organism>
<name>A0A4S8MV66_DENBC</name>
<accession>A0A4S8MV66</accession>
<protein>
    <submittedName>
        <fullName evidence="1">Uncharacterized protein</fullName>
    </submittedName>
</protein>
<dbReference type="OrthoDB" id="2574879at2759"/>
<gene>
    <name evidence="1" type="ORF">K435DRAFT_772907</name>
</gene>
<dbReference type="AlphaFoldDB" id="A0A4S8MV66"/>
<reference evidence="1 2" key="1">
    <citation type="journal article" date="2019" name="Nat. Ecol. Evol.">
        <title>Megaphylogeny resolves global patterns of mushroom evolution.</title>
        <authorList>
            <person name="Varga T."/>
            <person name="Krizsan K."/>
            <person name="Foldi C."/>
            <person name="Dima B."/>
            <person name="Sanchez-Garcia M."/>
            <person name="Sanchez-Ramirez S."/>
            <person name="Szollosi G.J."/>
            <person name="Szarkandi J.G."/>
            <person name="Papp V."/>
            <person name="Albert L."/>
            <person name="Andreopoulos W."/>
            <person name="Angelini C."/>
            <person name="Antonin V."/>
            <person name="Barry K.W."/>
            <person name="Bougher N.L."/>
            <person name="Buchanan P."/>
            <person name="Buyck B."/>
            <person name="Bense V."/>
            <person name="Catcheside P."/>
            <person name="Chovatia M."/>
            <person name="Cooper J."/>
            <person name="Damon W."/>
            <person name="Desjardin D."/>
            <person name="Finy P."/>
            <person name="Geml J."/>
            <person name="Haridas S."/>
            <person name="Hughes K."/>
            <person name="Justo A."/>
            <person name="Karasinski D."/>
            <person name="Kautmanova I."/>
            <person name="Kiss B."/>
            <person name="Kocsube S."/>
            <person name="Kotiranta H."/>
            <person name="LaButti K.M."/>
            <person name="Lechner B.E."/>
            <person name="Liimatainen K."/>
            <person name="Lipzen A."/>
            <person name="Lukacs Z."/>
            <person name="Mihaltcheva S."/>
            <person name="Morgado L.N."/>
            <person name="Niskanen T."/>
            <person name="Noordeloos M.E."/>
            <person name="Ohm R.A."/>
            <person name="Ortiz-Santana B."/>
            <person name="Ovrebo C."/>
            <person name="Racz N."/>
            <person name="Riley R."/>
            <person name="Savchenko A."/>
            <person name="Shiryaev A."/>
            <person name="Soop K."/>
            <person name="Spirin V."/>
            <person name="Szebenyi C."/>
            <person name="Tomsovsky M."/>
            <person name="Tulloss R.E."/>
            <person name="Uehling J."/>
            <person name="Grigoriev I.V."/>
            <person name="Vagvolgyi C."/>
            <person name="Papp T."/>
            <person name="Martin F.M."/>
            <person name="Miettinen O."/>
            <person name="Hibbett D.S."/>
            <person name="Nagy L.G."/>
        </authorList>
    </citation>
    <scope>NUCLEOTIDE SEQUENCE [LARGE SCALE GENOMIC DNA]</scope>
    <source>
        <strain evidence="1 2">CBS 962.96</strain>
    </source>
</reference>
<proteinExistence type="predicted"/>
<sequence>MILRIPPVDPSTTLRTQLLLRFTNDVLSSMPGYPASPENLPLALDWLDDLDQAWVSVLQTQIWDPQQGVGVDLVIDAEDAAKGLKSTGPSQTERTRLKSLLIGGVATLDEWIEGKPMLVEDGEGEGDETLNEDVRDVESFLKGLGLQEDFDNLFSRSLDELRDVVGFDSD</sequence>